<accession>A0AAW3T5J6</accession>
<evidence type="ECO:0000313" key="3">
    <source>
        <dbReference type="Proteomes" id="UP000590225"/>
    </source>
</evidence>
<dbReference type="AlphaFoldDB" id="A0AAW3T5J6"/>
<gene>
    <name evidence="2" type="ORF">FHW23_001431</name>
</gene>
<dbReference type="RefSeq" id="WP_182515685.1">
    <property type="nucleotide sequence ID" value="NZ_JACGXP010000002.1"/>
</dbReference>
<evidence type="ECO:0000313" key="2">
    <source>
        <dbReference type="EMBL" id="MBA8990185.1"/>
    </source>
</evidence>
<proteinExistence type="predicted"/>
<reference evidence="2 3" key="1">
    <citation type="submission" date="2020-07" db="EMBL/GenBank/DDBJ databases">
        <title>Above-ground endophytic microbial communities from plants in different locations in the United States.</title>
        <authorList>
            <person name="Frank C."/>
        </authorList>
    </citation>
    <scope>NUCLEOTIDE SEQUENCE [LARGE SCALE GENOMIC DNA]</scope>
    <source>
        <strain evidence="2 3">WPL5_2</strain>
    </source>
</reference>
<protein>
    <submittedName>
        <fullName evidence="2">Uncharacterized protein</fullName>
    </submittedName>
</protein>
<keyword evidence="1" id="KW-0472">Membrane</keyword>
<dbReference type="EMBL" id="JACGXP010000002">
    <property type="protein sequence ID" value="MBA8990185.1"/>
    <property type="molecule type" value="Genomic_DNA"/>
</dbReference>
<dbReference type="Proteomes" id="UP000590225">
    <property type="component" value="Unassembled WGS sequence"/>
</dbReference>
<keyword evidence="1" id="KW-1133">Transmembrane helix</keyword>
<evidence type="ECO:0000256" key="1">
    <source>
        <dbReference type="SAM" id="Phobius"/>
    </source>
</evidence>
<organism evidence="2 3">
    <name type="scientific">Curtobacterium pusillum</name>
    <dbReference type="NCBI Taxonomy" id="69373"/>
    <lineage>
        <taxon>Bacteria</taxon>
        <taxon>Bacillati</taxon>
        <taxon>Actinomycetota</taxon>
        <taxon>Actinomycetes</taxon>
        <taxon>Micrococcales</taxon>
        <taxon>Microbacteriaceae</taxon>
        <taxon>Curtobacterium</taxon>
    </lineage>
</organism>
<feature type="transmembrane region" description="Helical" evidence="1">
    <location>
        <begin position="240"/>
        <end position="258"/>
    </location>
</feature>
<name>A0AAW3T5J6_9MICO</name>
<comment type="caution">
    <text evidence="2">The sequence shown here is derived from an EMBL/GenBank/DDBJ whole genome shotgun (WGS) entry which is preliminary data.</text>
</comment>
<sequence>MQKVTDHVRWCASDDERPFLAWVSDRSTVGAGSAGRHLVPIAAVGRLPDGRLAVDALRPAGTPLSSALDTLGTPTTGVAVTLTVPLLELAATERCGAVRIGAAGLDDVLVDDAGAVVLCDRPPGSDGVRRSDQDGARVLVLAARVVWERTDDRDPARPVVDAALAEALDGDVDAVRAALARVRATAAPRPVRWDPPTDDLLVGVPDAAATSDGSLLAVLRETVERGIPLGGDRRLPLRRALVGVVVAAGATAAAVFALG</sequence>
<keyword evidence="1" id="KW-0812">Transmembrane</keyword>